<name>A0A1B1K9Z3_RHOOP</name>
<dbReference type="PATRIC" id="fig|37919.13.peg.5030"/>
<protein>
    <recommendedName>
        <fullName evidence="1">DinB-like domain-containing protein</fullName>
    </recommendedName>
</protein>
<dbReference type="Proteomes" id="UP000186108">
    <property type="component" value="Chromosome"/>
</dbReference>
<evidence type="ECO:0000259" key="1">
    <source>
        <dbReference type="Pfam" id="PF12867"/>
    </source>
</evidence>
<dbReference type="AlphaFoldDB" id="A0A1B1K9Z3"/>
<dbReference type="InterPro" id="IPR034660">
    <property type="entry name" value="DinB/YfiT-like"/>
</dbReference>
<dbReference type="SUPFAM" id="SSF109854">
    <property type="entry name" value="DinB/YfiT-like putative metalloenzymes"/>
    <property type="match status" value="1"/>
</dbReference>
<evidence type="ECO:0000313" key="3">
    <source>
        <dbReference type="Proteomes" id="UP000186108"/>
    </source>
</evidence>
<sequence>MTAMAITPDTKNWTWVLDRACPDCGFDSAATRYEDIPALVRVNVEAWSPVLTRPDVTVRPDEQTWSALEYAAHVRDVFRIFDVRLRIVLDETDPLFPNWDQDETAVAECYNEQDPAIVDAELRAAGAAVADDFEAVAPEFRVRTGRRSDGASFTVESLAKYFVHDPIHHLHDVSG</sequence>
<reference evidence="2 3" key="1">
    <citation type="submission" date="2014-07" db="EMBL/GenBank/DDBJ databases">
        <authorList>
            <person name="Zhang J.E."/>
            <person name="Yang H."/>
            <person name="Guo J."/>
            <person name="Deng Z."/>
            <person name="Luo H."/>
            <person name="Luo M."/>
            <person name="Zhao B."/>
        </authorList>
    </citation>
    <scope>NUCLEOTIDE SEQUENCE [LARGE SCALE GENOMIC DNA]</scope>
    <source>
        <strain evidence="2 3">1CP</strain>
    </source>
</reference>
<dbReference type="Gene3D" id="1.20.120.450">
    <property type="entry name" value="dinb family like domain"/>
    <property type="match status" value="1"/>
</dbReference>
<dbReference type="Pfam" id="PF12867">
    <property type="entry name" value="DinB_2"/>
    <property type="match status" value="1"/>
</dbReference>
<organism evidence="2 3">
    <name type="scientific">Rhodococcus opacus</name>
    <name type="common">Nocardia opaca</name>
    <dbReference type="NCBI Taxonomy" id="37919"/>
    <lineage>
        <taxon>Bacteria</taxon>
        <taxon>Bacillati</taxon>
        <taxon>Actinomycetota</taxon>
        <taxon>Actinomycetes</taxon>
        <taxon>Mycobacteriales</taxon>
        <taxon>Nocardiaceae</taxon>
        <taxon>Rhodococcus</taxon>
    </lineage>
</organism>
<gene>
    <name evidence="2" type="ORF">R1CP_23875</name>
</gene>
<dbReference type="InterPro" id="IPR024775">
    <property type="entry name" value="DinB-like"/>
</dbReference>
<feature type="domain" description="DinB-like" evidence="1">
    <location>
        <begin position="52"/>
        <end position="171"/>
    </location>
</feature>
<accession>A0A1B1K9Z3</accession>
<proteinExistence type="predicted"/>
<evidence type="ECO:0000313" key="2">
    <source>
        <dbReference type="EMBL" id="ANS29442.1"/>
    </source>
</evidence>
<dbReference type="EMBL" id="CP009111">
    <property type="protein sequence ID" value="ANS29442.1"/>
    <property type="molecule type" value="Genomic_DNA"/>
</dbReference>